<evidence type="ECO:0000256" key="5">
    <source>
        <dbReference type="RuleBase" id="RU003345"/>
    </source>
</evidence>
<dbReference type="Gene3D" id="3.40.309.10">
    <property type="entry name" value="Aldehyde Dehydrogenase, Chain A, domain 2"/>
    <property type="match status" value="1"/>
</dbReference>
<evidence type="ECO:0000313" key="7">
    <source>
        <dbReference type="EMBL" id="TPE60572.1"/>
    </source>
</evidence>
<dbReference type="InterPro" id="IPR016163">
    <property type="entry name" value="Ald_DH_C"/>
</dbReference>
<evidence type="ECO:0000256" key="2">
    <source>
        <dbReference type="ARBA" id="ARBA00023002"/>
    </source>
</evidence>
<dbReference type="InterPro" id="IPR029510">
    <property type="entry name" value="Ald_DH_CS_GLU"/>
</dbReference>
<dbReference type="FunFam" id="3.40.605.10:FF:000010">
    <property type="entry name" value="N-succinylglutamate 5-semialdehyde dehydrogenase"/>
    <property type="match status" value="1"/>
</dbReference>
<evidence type="ECO:0000256" key="1">
    <source>
        <dbReference type="ARBA" id="ARBA00022503"/>
    </source>
</evidence>
<dbReference type="InterPro" id="IPR016162">
    <property type="entry name" value="Ald_DH_N"/>
</dbReference>
<dbReference type="InterPro" id="IPR016160">
    <property type="entry name" value="Ald_DH_CS_CYS"/>
</dbReference>
<dbReference type="CDD" id="cd07095">
    <property type="entry name" value="ALDH_SGSD_AstD"/>
    <property type="match status" value="1"/>
</dbReference>
<dbReference type="AlphaFoldDB" id="A0A501XIV6"/>
<feature type="domain" description="Aldehyde dehydrogenase" evidence="6">
    <location>
        <begin position="5"/>
        <end position="450"/>
    </location>
</feature>
<keyword evidence="8" id="KW-1185">Reference proteome</keyword>
<reference evidence="7 8" key="1">
    <citation type="submission" date="2019-06" db="EMBL/GenBank/DDBJ databases">
        <authorList>
            <person name="Lee I."/>
            <person name="Jang G.I."/>
            <person name="Hwang C.Y."/>
        </authorList>
    </citation>
    <scope>NUCLEOTIDE SEQUENCE [LARGE SCALE GENOMIC DNA]</scope>
    <source>
        <strain evidence="7 8">PAMC 28131</strain>
    </source>
</reference>
<keyword evidence="2 5" id="KW-0560">Oxidoreductase</keyword>
<dbReference type="InterPro" id="IPR017649">
    <property type="entry name" value="SuccinylGlu_semiald_DH_AstD"/>
</dbReference>
<dbReference type="NCBIfam" id="TIGR03240">
    <property type="entry name" value="arg_catab_astD"/>
    <property type="match status" value="1"/>
</dbReference>
<dbReference type="PANTHER" id="PTHR11699">
    <property type="entry name" value="ALDEHYDE DEHYDROGENASE-RELATED"/>
    <property type="match status" value="1"/>
</dbReference>
<dbReference type="GO" id="GO:0006527">
    <property type="term" value="P:L-arginine catabolic process"/>
    <property type="evidence" value="ECO:0007669"/>
    <property type="project" value="InterPro"/>
</dbReference>
<protein>
    <submittedName>
        <fullName evidence="7">Succinylglutamate-semialdehyde dehydrogenase</fullName>
        <ecNumber evidence="7">1.2.1.71</ecNumber>
    </submittedName>
</protein>
<dbReference type="GO" id="GO:0043824">
    <property type="term" value="F:succinylglutamate-semialdehyde dehydrogenase activity"/>
    <property type="evidence" value="ECO:0007669"/>
    <property type="project" value="UniProtKB-EC"/>
</dbReference>
<proteinExistence type="inferred from homology"/>
<feature type="active site" evidence="4">
    <location>
        <position position="236"/>
    </location>
</feature>
<dbReference type="Pfam" id="PF00171">
    <property type="entry name" value="Aldedh"/>
    <property type="match status" value="1"/>
</dbReference>
<dbReference type="SUPFAM" id="SSF53720">
    <property type="entry name" value="ALDH-like"/>
    <property type="match status" value="1"/>
</dbReference>
<dbReference type="OrthoDB" id="9802947at2"/>
<keyword evidence="3" id="KW-0520">NAD</keyword>
<dbReference type="EC" id="1.2.1.71" evidence="7"/>
<dbReference type="RefSeq" id="WP_140928508.1">
    <property type="nucleotide sequence ID" value="NZ_VFSU01000026.1"/>
</dbReference>
<evidence type="ECO:0000313" key="8">
    <source>
        <dbReference type="Proteomes" id="UP000319897"/>
    </source>
</evidence>
<dbReference type="PROSITE" id="PS00070">
    <property type="entry name" value="ALDEHYDE_DEHYDR_CYS"/>
    <property type="match status" value="1"/>
</dbReference>
<evidence type="ECO:0000256" key="4">
    <source>
        <dbReference type="PROSITE-ProRule" id="PRU10007"/>
    </source>
</evidence>
<dbReference type="Proteomes" id="UP000319897">
    <property type="component" value="Unassembled WGS sequence"/>
</dbReference>
<sequence length="481" mass="50028">MPGSDSLRSIRPYDGTLLWQGAAASEAEVAAAVARARAAQPGWFSAGLEARLAVVRAFKAAVEAEADSFARLIAEETGKPLWEAKTEVGSVAAKVEISVQAHAERTGSREAPFKADPAGATQALRHKPHGVLAVLGPYNFPAHLPNGHIVPALIAGNALLFKPSELTPAVGAFMAGLWAKAGLPQGVLELVQGAGHTGRALAAAETDGLLFTGSAPTGAALARQFAETPHRMLALEMGGNNPLVVWDLDEAHLEAAALIVAQSAFLSAGQRCTCARRLIVQDGAHDKLLDAVLALADGLLIDQPFADPQPFMGCVVSNQAADGLLARAGAIHGKTIRPLLRLREGLPFLTPGIVDVTGLSVPDEELFGPFLQLVRVSSFDEAIAAANATRFGLSAALLGGDRALYERFWMGSRAGVVNWNRPTNGAASNAPFGGVGLSGNHRPSAYYAADYCAWPVASVEADVPFIARPPGAAAPKTIGVR</sequence>
<comment type="similarity">
    <text evidence="5">Belongs to the aldehyde dehydrogenase family.</text>
</comment>
<accession>A0A501XIV6</accession>
<comment type="caution">
    <text evidence="7">The sequence shown here is derived from an EMBL/GenBank/DDBJ whole genome shotgun (WGS) entry which is preliminary data.</text>
</comment>
<dbReference type="InterPro" id="IPR016161">
    <property type="entry name" value="Ald_DH/histidinol_DH"/>
</dbReference>
<dbReference type="NCBIfam" id="NF006992">
    <property type="entry name" value="PRK09457.1"/>
    <property type="match status" value="1"/>
</dbReference>
<keyword evidence="1" id="KW-0056">Arginine metabolism</keyword>
<organism evidence="7 8">
    <name type="scientific">Sandaracinobacter neustonicus</name>
    <dbReference type="NCBI Taxonomy" id="1715348"/>
    <lineage>
        <taxon>Bacteria</taxon>
        <taxon>Pseudomonadati</taxon>
        <taxon>Pseudomonadota</taxon>
        <taxon>Alphaproteobacteria</taxon>
        <taxon>Sphingomonadales</taxon>
        <taxon>Sphingosinicellaceae</taxon>
        <taxon>Sandaracinobacter</taxon>
    </lineage>
</organism>
<evidence type="ECO:0000259" key="6">
    <source>
        <dbReference type="Pfam" id="PF00171"/>
    </source>
</evidence>
<dbReference type="PROSITE" id="PS00687">
    <property type="entry name" value="ALDEHYDE_DEHYDR_GLU"/>
    <property type="match status" value="1"/>
</dbReference>
<dbReference type="InterPro" id="IPR015590">
    <property type="entry name" value="Aldehyde_DH_dom"/>
</dbReference>
<evidence type="ECO:0000256" key="3">
    <source>
        <dbReference type="ARBA" id="ARBA00023027"/>
    </source>
</evidence>
<gene>
    <name evidence="7" type="primary">astD</name>
    <name evidence="7" type="ORF">FJQ54_11300</name>
</gene>
<dbReference type="Gene3D" id="3.40.605.10">
    <property type="entry name" value="Aldehyde Dehydrogenase, Chain A, domain 1"/>
    <property type="match status" value="1"/>
</dbReference>
<name>A0A501XIV6_9SPHN</name>
<dbReference type="EMBL" id="VFSU01000026">
    <property type="protein sequence ID" value="TPE60572.1"/>
    <property type="molecule type" value="Genomic_DNA"/>
</dbReference>